<proteinExistence type="predicted"/>
<dbReference type="EMBL" id="FCOE02000030">
    <property type="protein sequence ID" value="SAK88850.1"/>
    <property type="molecule type" value="Genomic_DNA"/>
</dbReference>
<evidence type="ECO:0000313" key="1">
    <source>
        <dbReference type="EMBL" id="SAK88850.1"/>
    </source>
</evidence>
<keyword evidence="2" id="KW-1185">Reference proteome</keyword>
<accession>A0A158D3B4</accession>
<sequence>MPLTNLPENCTGAFGAMHLLAEYDDEKKLLRSVRVEASTDTRGVIMIDRDLRKLGIQRETRHEINPSELIALIRTHGAELPGENQVRADV</sequence>
<dbReference type="STRING" id="1777141.AWB80_06196"/>
<name>A0A158D3B4_9BURK</name>
<dbReference type="Proteomes" id="UP000054911">
    <property type="component" value="Unassembled WGS sequence"/>
</dbReference>
<gene>
    <name evidence="1" type="ORF">AWB80_06196</name>
</gene>
<organism evidence="1 2">
    <name type="scientific">Caballeronia pedi</name>
    <dbReference type="NCBI Taxonomy" id="1777141"/>
    <lineage>
        <taxon>Bacteria</taxon>
        <taxon>Pseudomonadati</taxon>
        <taxon>Pseudomonadota</taxon>
        <taxon>Betaproteobacteria</taxon>
        <taxon>Burkholderiales</taxon>
        <taxon>Burkholderiaceae</taxon>
        <taxon>Caballeronia</taxon>
    </lineage>
</organism>
<dbReference type="RefSeq" id="WP_087131731.1">
    <property type="nucleotide sequence ID" value="NZ_FCOE02000030.1"/>
</dbReference>
<evidence type="ECO:0000313" key="2">
    <source>
        <dbReference type="Proteomes" id="UP000054911"/>
    </source>
</evidence>
<dbReference type="OrthoDB" id="9948118at2"/>
<comment type="caution">
    <text evidence="1">The sequence shown here is derived from an EMBL/GenBank/DDBJ whole genome shotgun (WGS) entry which is preliminary data.</text>
</comment>
<dbReference type="AlphaFoldDB" id="A0A158D3B4"/>
<reference evidence="1" key="1">
    <citation type="submission" date="2016-01" db="EMBL/GenBank/DDBJ databases">
        <authorList>
            <person name="Peeters C."/>
        </authorList>
    </citation>
    <scope>NUCLEOTIDE SEQUENCE [LARGE SCALE GENOMIC DNA]</scope>
    <source>
        <strain evidence="1">LMG 29323</strain>
    </source>
</reference>
<protein>
    <submittedName>
        <fullName evidence="1">ATPase</fullName>
    </submittedName>
</protein>